<dbReference type="FunFam" id="1.10.3810.10:FF:000001">
    <property type="entry name" value="Penicillin-binding protein 1A"/>
    <property type="match status" value="1"/>
</dbReference>
<dbReference type="GO" id="GO:0008955">
    <property type="term" value="F:peptidoglycan glycosyltransferase activity"/>
    <property type="evidence" value="ECO:0007669"/>
    <property type="project" value="UniProtKB-EC"/>
</dbReference>
<keyword evidence="11" id="KW-0808">Transferase</keyword>
<evidence type="ECO:0000313" key="27">
    <source>
        <dbReference type="EMBL" id="HIR14404.1"/>
    </source>
</evidence>
<dbReference type="InterPro" id="IPR023346">
    <property type="entry name" value="Lysozyme-like_dom_sf"/>
</dbReference>
<protein>
    <recommendedName>
        <fullName evidence="7">Penicillin-binding protein 1A</fullName>
        <ecNumber evidence="23">2.4.99.28</ecNumber>
        <ecNumber evidence="6">3.4.16.4</ecNumber>
    </recommendedName>
</protein>
<evidence type="ECO:0000256" key="19">
    <source>
        <dbReference type="ARBA" id="ARBA00023251"/>
    </source>
</evidence>
<dbReference type="EC" id="3.4.16.4" evidence="6"/>
<keyword evidence="10" id="KW-0328">Glycosyltransferase</keyword>
<keyword evidence="17" id="KW-1133">Transmembrane helix</keyword>
<dbReference type="PANTHER" id="PTHR32282:SF33">
    <property type="entry name" value="PEPTIDOGLYCAN GLYCOSYLTRANSFERASE"/>
    <property type="match status" value="1"/>
</dbReference>
<keyword evidence="12" id="KW-0812">Transmembrane</keyword>
<evidence type="ECO:0000256" key="11">
    <source>
        <dbReference type="ARBA" id="ARBA00022679"/>
    </source>
</evidence>
<evidence type="ECO:0000256" key="10">
    <source>
        <dbReference type="ARBA" id="ARBA00022676"/>
    </source>
</evidence>
<evidence type="ECO:0000256" key="12">
    <source>
        <dbReference type="ARBA" id="ARBA00022692"/>
    </source>
</evidence>
<evidence type="ECO:0000259" key="26">
    <source>
        <dbReference type="Pfam" id="PF00912"/>
    </source>
</evidence>
<comment type="catalytic activity">
    <reaction evidence="24">
        <text>[GlcNAc-(1-&gt;4)-Mur2Ac(oyl-L-Ala-gamma-D-Glu-L-Lys-D-Ala-D-Ala)](n)-di-trans,octa-cis-undecaprenyl diphosphate + beta-D-GlcNAc-(1-&gt;4)-Mur2Ac(oyl-L-Ala-gamma-D-Glu-L-Lys-D-Ala-D-Ala)-di-trans,octa-cis-undecaprenyl diphosphate = [GlcNAc-(1-&gt;4)-Mur2Ac(oyl-L-Ala-gamma-D-Glu-L-Lys-D-Ala-D-Ala)](n+1)-di-trans,octa-cis-undecaprenyl diphosphate + di-trans,octa-cis-undecaprenyl diphosphate + H(+)</text>
        <dbReference type="Rhea" id="RHEA:23708"/>
        <dbReference type="Rhea" id="RHEA-COMP:9602"/>
        <dbReference type="Rhea" id="RHEA-COMP:9603"/>
        <dbReference type="ChEBI" id="CHEBI:15378"/>
        <dbReference type="ChEBI" id="CHEBI:58405"/>
        <dbReference type="ChEBI" id="CHEBI:60033"/>
        <dbReference type="ChEBI" id="CHEBI:78435"/>
        <dbReference type="EC" id="2.4.99.28"/>
    </reaction>
</comment>
<gene>
    <name evidence="27" type="ORF">IAB31_10845</name>
</gene>
<keyword evidence="8" id="KW-0121">Carboxypeptidase</keyword>
<dbReference type="EMBL" id="DVGK01000120">
    <property type="protein sequence ID" value="HIR14404.1"/>
    <property type="molecule type" value="Genomic_DNA"/>
</dbReference>
<evidence type="ECO:0000256" key="8">
    <source>
        <dbReference type="ARBA" id="ARBA00022645"/>
    </source>
</evidence>
<evidence type="ECO:0000256" key="25">
    <source>
        <dbReference type="ARBA" id="ARBA00060592"/>
    </source>
</evidence>
<keyword evidence="21" id="KW-0961">Cell wall biogenesis/degradation</keyword>
<proteinExistence type="inferred from homology"/>
<dbReference type="Gene3D" id="1.10.3810.10">
    <property type="entry name" value="Biosynthetic peptidoglycan transglycosylase-like"/>
    <property type="match status" value="1"/>
</dbReference>
<keyword evidence="9" id="KW-0645">Protease</keyword>
<evidence type="ECO:0000256" key="5">
    <source>
        <dbReference type="ARBA" id="ARBA00007739"/>
    </source>
</evidence>
<keyword evidence="20" id="KW-0511">Multifunctional enzyme</keyword>
<feature type="domain" description="Glycosyl transferase family 51" evidence="26">
    <location>
        <begin position="15"/>
        <end position="185"/>
    </location>
</feature>
<dbReference type="GO" id="GO:0071555">
    <property type="term" value="P:cell wall organization"/>
    <property type="evidence" value="ECO:0007669"/>
    <property type="project" value="UniProtKB-KW"/>
</dbReference>
<evidence type="ECO:0000256" key="23">
    <source>
        <dbReference type="ARBA" id="ARBA00044770"/>
    </source>
</evidence>
<evidence type="ECO:0000256" key="13">
    <source>
        <dbReference type="ARBA" id="ARBA00022801"/>
    </source>
</evidence>
<dbReference type="GO" id="GO:0006508">
    <property type="term" value="P:proteolysis"/>
    <property type="evidence" value="ECO:0007669"/>
    <property type="project" value="UniProtKB-KW"/>
</dbReference>
<dbReference type="EC" id="2.4.99.28" evidence="23"/>
<comment type="function">
    <text evidence="1">Cell wall formation. Synthesis of cross-linked peptidoglycan from the lipid intermediates. The enzyme has a penicillin-insensitive transglycosylase N-terminal domain (formation of linear glycan strands) and a penicillin-sensitive transpeptidase C-terminal domain (cross-linking of the peptide subunits).</text>
</comment>
<name>A0A9D1AED5_9FIRM</name>
<evidence type="ECO:0000256" key="9">
    <source>
        <dbReference type="ARBA" id="ARBA00022670"/>
    </source>
</evidence>
<evidence type="ECO:0000256" key="7">
    <source>
        <dbReference type="ARBA" id="ARBA00018638"/>
    </source>
</evidence>
<evidence type="ECO:0000256" key="20">
    <source>
        <dbReference type="ARBA" id="ARBA00023268"/>
    </source>
</evidence>
<keyword evidence="15" id="KW-0735">Signal-anchor</keyword>
<evidence type="ECO:0000256" key="24">
    <source>
        <dbReference type="ARBA" id="ARBA00049902"/>
    </source>
</evidence>
<dbReference type="Pfam" id="PF00912">
    <property type="entry name" value="Transgly"/>
    <property type="match status" value="1"/>
</dbReference>
<organism evidence="27 28">
    <name type="scientific">Candidatus Choladousia intestinavium</name>
    <dbReference type="NCBI Taxonomy" id="2840727"/>
    <lineage>
        <taxon>Bacteria</taxon>
        <taxon>Bacillati</taxon>
        <taxon>Bacillota</taxon>
        <taxon>Clostridia</taxon>
        <taxon>Lachnospirales</taxon>
        <taxon>Lachnospiraceae</taxon>
        <taxon>Lachnospiraceae incertae sedis</taxon>
        <taxon>Candidatus Choladousia</taxon>
    </lineage>
</organism>
<dbReference type="GO" id="GO:0009252">
    <property type="term" value="P:peptidoglycan biosynthetic process"/>
    <property type="evidence" value="ECO:0007669"/>
    <property type="project" value="UniProtKB-KW"/>
</dbReference>
<evidence type="ECO:0000256" key="2">
    <source>
        <dbReference type="ARBA" id="ARBA00004401"/>
    </source>
</evidence>
<keyword evidence="18" id="KW-0472">Membrane</keyword>
<evidence type="ECO:0000256" key="14">
    <source>
        <dbReference type="ARBA" id="ARBA00022960"/>
    </source>
</evidence>
<reference evidence="27" key="1">
    <citation type="submission" date="2020-10" db="EMBL/GenBank/DDBJ databases">
        <authorList>
            <person name="Gilroy R."/>
        </authorList>
    </citation>
    <scope>NUCLEOTIDE SEQUENCE</scope>
    <source>
        <strain evidence="27">ChiSjej4B22-8148</strain>
    </source>
</reference>
<dbReference type="PANTHER" id="PTHR32282">
    <property type="entry name" value="BINDING PROTEIN TRANSPEPTIDASE, PUTATIVE-RELATED"/>
    <property type="match status" value="1"/>
</dbReference>
<evidence type="ECO:0000256" key="1">
    <source>
        <dbReference type="ARBA" id="ARBA00002624"/>
    </source>
</evidence>
<comment type="similarity">
    <text evidence="4">In the C-terminal section; belongs to the transpeptidase family.</text>
</comment>
<dbReference type="InterPro" id="IPR050396">
    <property type="entry name" value="Glycosyltr_51/Transpeptidase"/>
</dbReference>
<comment type="caution">
    <text evidence="27">The sequence shown here is derived from an EMBL/GenBank/DDBJ whole genome shotgun (WGS) entry which is preliminary data.</text>
</comment>
<dbReference type="SUPFAM" id="SSF53955">
    <property type="entry name" value="Lysozyme-like"/>
    <property type="match status" value="1"/>
</dbReference>
<comment type="pathway">
    <text evidence="25">Glycan biosynthesis.</text>
</comment>
<evidence type="ECO:0000256" key="15">
    <source>
        <dbReference type="ARBA" id="ARBA00022968"/>
    </source>
</evidence>
<evidence type="ECO:0000256" key="4">
    <source>
        <dbReference type="ARBA" id="ARBA00007090"/>
    </source>
</evidence>
<evidence type="ECO:0000256" key="22">
    <source>
        <dbReference type="ARBA" id="ARBA00034000"/>
    </source>
</evidence>
<dbReference type="InterPro" id="IPR001264">
    <property type="entry name" value="Glyco_trans_51"/>
</dbReference>
<evidence type="ECO:0000256" key="3">
    <source>
        <dbReference type="ARBA" id="ARBA00004752"/>
    </source>
</evidence>
<reference evidence="27" key="2">
    <citation type="journal article" date="2021" name="PeerJ">
        <title>Extensive microbial diversity within the chicken gut microbiome revealed by metagenomics and culture.</title>
        <authorList>
            <person name="Gilroy R."/>
            <person name="Ravi A."/>
            <person name="Getino M."/>
            <person name="Pursley I."/>
            <person name="Horton D.L."/>
            <person name="Alikhan N.F."/>
            <person name="Baker D."/>
            <person name="Gharbi K."/>
            <person name="Hall N."/>
            <person name="Watson M."/>
            <person name="Adriaenssens E.M."/>
            <person name="Foster-Nyarko E."/>
            <person name="Jarju S."/>
            <person name="Secka A."/>
            <person name="Antonio M."/>
            <person name="Oren A."/>
            <person name="Chaudhuri R.R."/>
            <person name="La Ragione R."/>
            <person name="Hildebrand F."/>
            <person name="Pallen M.J."/>
        </authorList>
    </citation>
    <scope>NUCLEOTIDE SEQUENCE</scope>
    <source>
        <strain evidence="27">ChiSjej4B22-8148</strain>
    </source>
</reference>
<accession>A0A9D1AED5</accession>
<evidence type="ECO:0000256" key="18">
    <source>
        <dbReference type="ARBA" id="ARBA00023136"/>
    </source>
</evidence>
<dbReference type="GO" id="GO:0008360">
    <property type="term" value="P:regulation of cell shape"/>
    <property type="evidence" value="ECO:0007669"/>
    <property type="project" value="UniProtKB-KW"/>
</dbReference>
<dbReference type="GO" id="GO:0009002">
    <property type="term" value="F:serine-type D-Ala-D-Ala carboxypeptidase activity"/>
    <property type="evidence" value="ECO:0007669"/>
    <property type="project" value="UniProtKB-EC"/>
</dbReference>
<comment type="subcellular location">
    <subcellularLocation>
        <location evidence="2">Cell membrane</location>
        <topology evidence="2">Single-pass type II membrane protein</topology>
    </subcellularLocation>
</comment>
<keyword evidence="16" id="KW-0573">Peptidoglycan synthesis</keyword>
<dbReference type="GO" id="GO:0046677">
    <property type="term" value="P:response to antibiotic"/>
    <property type="evidence" value="ECO:0007669"/>
    <property type="project" value="UniProtKB-KW"/>
</dbReference>
<dbReference type="AlphaFoldDB" id="A0A9D1AED5"/>
<evidence type="ECO:0000256" key="16">
    <source>
        <dbReference type="ARBA" id="ARBA00022984"/>
    </source>
</evidence>
<dbReference type="InterPro" id="IPR036950">
    <property type="entry name" value="PBP_transglycosylase"/>
</dbReference>
<comment type="similarity">
    <text evidence="5">In the N-terminal section; belongs to the glycosyltransferase 51 family.</text>
</comment>
<dbReference type="GO" id="GO:0005886">
    <property type="term" value="C:plasma membrane"/>
    <property type="evidence" value="ECO:0007669"/>
    <property type="project" value="UniProtKB-SubCell"/>
</dbReference>
<sequence length="204" mass="23055">MYAGALKEMPLEEKIEEIREQPDYTPLSRLPKTYQNAVVAAEDHRFYQHPGIDVIAIGRAMKNNILAGSLREGGSTITQQLAKNLYFTQEKKFTRKAAEVFMALKLEKEYTKEEILELYVNTIYFGDGYYGIKAASEGYFGKDPSCLNDYECAMLAGLPNAPSAYALTEHAELAEQRQGAVLRQMVKYGYLSQQEAEKIQEEKG</sequence>
<keyword evidence="19" id="KW-0046">Antibiotic resistance</keyword>
<keyword evidence="13" id="KW-0378">Hydrolase</keyword>
<comment type="pathway">
    <text evidence="3">Cell wall biogenesis; peptidoglycan biosynthesis.</text>
</comment>
<keyword evidence="14" id="KW-0133">Cell shape</keyword>
<dbReference type="Proteomes" id="UP000886757">
    <property type="component" value="Unassembled WGS sequence"/>
</dbReference>
<comment type="catalytic activity">
    <reaction evidence="22">
        <text>Preferential cleavage: (Ac)2-L-Lys-D-Ala-|-D-Ala. Also transpeptidation of peptidyl-alanyl moieties that are N-acyl substituents of D-alanine.</text>
        <dbReference type="EC" id="3.4.16.4"/>
    </reaction>
</comment>
<evidence type="ECO:0000313" key="28">
    <source>
        <dbReference type="Proteomes" id="UP000886757"/>
    </source>
</evidence>
<evidence type="ECO:0000256" key="21">
    <source>
        <dbReference type="ARBA" id="ARBA00023316"/>
    </source>
</evidence>
<evidence type="ECO:0000256" key="17">
    <source>
        <dbReference type="ARBA" id="ARBA00022989"/>
    </source>
</evidence>
<evidence type="ECO:0000256" key="6">
    <source>
        <dbReference type="ARBA" id="ARBA00012448"/>
    </source>
</evidence>
<dbReference type="GO" id="GO:0030288">
    <property type="term" value="C:outer membrane-bounded periplasmic space"/>
    <property type="evidence" value="ECO:0007669"/>
    <property type="project" value="TreeGrafter"/>
</dbReference>